<organism evidence="10 11">
    <name type="scientific">Agrococcus jenensis</name>
    <dbReference type="NCBI Taxonomy" id="46353"/>
    <lineage>
        <taxon>Bacteria</taxon>
        <taxon>Bacillati</taxon>
        <taxon>Actinomycetota</taxon>
        <taxon>Actinomycetes</taxon>
        <taxon>Micrococcales</taxon>
        <taxon>Microbacteriaceae</taxon>
        <taxon>Agrococcus</taxon>
    </lineage>
</organism>
<feature type="transmembrane region" description="Helical" evidence="9">
    <location>
        <begin position="315"/>
        <end position="338"/>
    </location>
</feature>
<sequence>MRTGPSAAPYDRQMLFGRTPDQARPPGRPDPATPRGVATPRGDATPLGDALPRGMRIAGAWSWRIVVIAAAAAIGIWLVMQFSLIVIPVLVAALLTALLQPLVDVLVRHRWPRGLAVAVAIVGLIVLVSGLGWLVVSQMRSEYPELQARAVAFWGDAQGWLLSLPFGITQEDVNEFGTNILGTLRDDISSVLSSALTVGSSVGHFLAGMLLAIFALIFILADGRGIWRWVVGLLPRPARRPTDGAGRAGWVTLGNFVRVQVVVAAIDAIGIGLGAFILGLFHEGGMPLVLPIAILVFLGSFIPIIGAVATGAIAVLVALIALGPIPAVIMVGIVLLVQQVESHILQPIIMGTAVKVHPLAVVVAVAAGSTIGGIAGALFAVPTVAFLNVFVKTIASGSWRTNPDPSVQEVVR</sequence>
<feature type="transmembrane region" description="Helical" evidence="9">
    <location>
        <begin position="358"/>
        <end position="391"/>
    </location>
</feature>
<accession>A0A3N2AP60</accession>
<dbReference type="PANTHER" id="PTHR21716">
    <property type="entry name" value="TRANSMEMBRANE PROTEIN"/>
    <property type="match status" value="1"/>
</dbReference>
<dbReference type="Proteomes" id="UP000275456">
    <property type="component" value="Unassembled WGS sequence"/>
</dbReference>
<gene>
    <name evidence="10" type="ORF">EDD26_0188</name>
</gene>
<keyword evidence="6 9" id="KW-1133">Transmembrane helix</keyword>
<feature type="transmembrane region" description="Helical" evidence="9">
    <location>
        <begin position="61"/>
        <end position="79"/>
    </location>
</feature>
<protein>
    <submittedName>
        <fullName evidence="10">Putative PurR-regulated permease PerM</fullName>
    </submittedName>
</protein>
<name>A0A3N2AP60_9MICO</name>
<feature type="transmembrane region" description="Helical" evidence="9">
    <location>
        <begin position="288"/>
        <end position="308"/>
    </location>
</feature>
<evidence type="ECO:0000256" key="1">
    <source>
        <dbReference type="ARBA" id="ARBA00004651"/>
    </source>
</evidence>
<keyword evidence="4" id="KW-1003">Cell membrane</keyword>
<proteinExistence type="inferred from homology"/>
<dbReference type="GO" id="GO:0055085">
    <property type="term" value="P:transmembrane transport"/>
    <property type="evidence" value="ECO:0007669"/>
    <property type="project" value="TreeGrafter"/>
</dbReference>
<evidence type="ECO:0000256" key="5">
    <source>
        <dbReference type="ARBA" id="ARBA00022692"/>
    </source>
</evidence>
<evidence type="ECO:0000313" key="11">
    <source>
        <dbReference type="Proteomes" id="UP000275456"/>
    </source>
</evidence>
<comment type="caution">
    <text evidence="10">The sequence shown here is derived from an EMBL/GenBank/DDBJ whole genome shotgun (WGS) entry which is preliminary data.</text>
</comment>
<evidence type="ECO:0000256" key="3">
    <source>
        <dbReference type="ARBA" id="ARBA00022448"/>
    </source>
</evidence>
<evidence type="ECO:0000256" key="2">
    <source>
        <dbReference type="ARBA" id="ARBA00009773"/>
    </source>
</evidence>
<comment type="subcellular location">
    <subcellularLocation>
        <location evidence="1">Cell membrane</location>
        <topology evidence="1">Multi-pass membrane protein</topology>
    </subcellularLocation>
</comment>
<feature type="transmembrane region" description="Helical" evidence="9">
    <location>
        <begin position="85"/>
        <end position="103"/>
    </location>
</feature>
<keyword evidence="7 9" id="KW-0472">Membrane</keyword>
<dbReference type="PANTHER" id="PTHR21716:SF53">
    <property type="entry name" value="PERMEASE PERM-RELATED"/>
    <property type="match status" value="1"/>
</dbReference>
<keyword evidence="3" id="KW-0813">Transport</keyword>
<feature type="transmembrane region" description="Helical" evidence="9">
    <location>
        <begin position="202"/>
        <end position="221"/>
    </location>
</feature>
<dbReference type="AlphaFoldDB" id="A0A3N2AP60"/>
<feature type="transmembrane region" description="Helical" evidence="9">
    <location>
        <begin position="261"/>
        <end position="282"/>
    </location>
</feature>
<evidence type="ECO:0000256" key="8">
    <source>
        <dbReference type="SAM" id="MobiDB-lite"/>
    </source>
</evidence>
<dbReference type="EMBL" id="RKHJ01000001">
    <property type="protein sequence ID" value="ROR64837.1"/>
    <property type="molecule type" value="Genomic_DNA"/>
</dbReference>
<evidence type="ECO:0000256" key="4">
    <source>
        <dbReference type="ARBA" id="ARBA00022475"/>
    </source>
</evidence>
<evidence type="ECO:0000256" key="7">
    <source>
        <dbReference type="ARBA" id="ARBA00023136"/>
    </source>
</evidence>
<dbReference type="InterPro" id="IPR002549">
    <property type="entry name" value="AI-2E-like"/>
</dbReference>
<dbReference type="Pfam" id="PF01594">
    <property type="entry name" value="AI-2E_transport"/>
    <property type="match status" value="1"/>
</dbReference>
<dbReference type="GO" id="GO:0005886">
    <property type="term" value="C:plasma membrane"/>
    <property type="evidence" value="ECO:0007669"/>
    <property type="project" value="UniProtKB-SubCell"/>
</dbReference>
<feature type="region of interest" description="Disordered" evidence="8">
    <location>
        <begin position="1"/>
        <end position="47"/>
    </location>
</feature>
<feature type="transmembrane region" description="Helical" evidence="9">
    <location>
        <begin position="115"/>
        <end position="136"/>
    </location>
</feature>
<evidence type="ECO:0000256" key="6">
    <source>
        <dbReference type="ARBA" id="ARBA00022989"/>
    </source>
</evidence>
<evidence type="ECO:0000256" key="9">
    <source>
        <dbReference type="SAM" id="Phobius"/>
    </source>
</evidence>
<comment type="similarity">
    <text evidence="2">Belongs to the autoinducer-2 exporter (AI-2E) (TC 2.A.86) family.</text>
</comment>
<reference evidence="10 11" key="1">
    <citation type="submission" date="2018-11" db="EMBL/GenBank/DDBJ databases">
        <title>Sequencing the genomes of 1000 actinobacteria strains.</title>
        <authorList>
            <person name="Klenk H.-P."/>
        </authorList>
    </citation>
    <scope>NUCLEOTIDE SEQUENCE [LARGE SCALE GENOMIC DNA]</scope>
    <source>
        <strain evidence="10 11">DSM 9580</strain>
    </source>
</reference>
<keyword evidence="5 9" id="KW-0812">Transmembrane</keyword>
<keyword evidence="11" id="KW-1185">Reference proteome</keyword>
<evidence type="ECO:0000313" key="10">
    <source>
        <dbReference type="EMBL" id="ROR64837.1"/>
    </source>
</evidence>